<keyword evidence="1" id="KW-0805">Transcription regulation</keyword>
<dbReference type="PANTHER" id="PTHR47506:SF3">
    <property type="entry name" value="HTH-TYPE TRANSCRIPTIONAL REGULATOR LMRA"/>
    <property type="match status" value="1"/>
</dbReference>
<evidence type="ECO:0000313" key="7">
    <source>
        <dbReference type="Proteomes" id="UP000824988"/>
    </source>
</evidence>
<dbReference type="PROSITE" id="PS50977">
    <property type="entry name" value="HTH_TETR_2"/>
    <property type="match status" value="1"/>
</dbReference>
<organism evidence="6 7">
    <name type="scientific">Methylogaea oryzae</name>
    <dbReference type="NCBI Taxonomy" id="1295382"/>
    <lineage>
        <taxon>Bacteria</taxon>
        <taxon>Pseudomonadati</taxon>
        <taxon>Pseudomonadota</taxon>
        <taxon>Gammaproteobacteria</taxon>
        <taxon>Methylococcales</taxon>
        <taxon>Methylococcaceae</taxon>
        <taxon>Methylogaea</taxon>
    </lineage>
</organism>
<keyword evidence="7" id="KW-1185">Reference proteome</keyword>
<sequence>MASNLKERILDAATGLFYSQGIKATGVDAVVKAAGTTKMSLYKYFPSKDDLVIAFLRKRDEDFTRWFVEQLEARAGDPRDRLLAVFDLIGEWMDAPEFRGCAFINASAEFPLENNPVHRVSTEFYDKFRAYMAGLAGLCGAEDPHGLALQLGLLVEGAIVSEQMKRGSGAAAAAKRAAAVLIDAALPR</sequence>
<evidence type="ECO:0000256" key="4">
    <source>
        <dbReference type="PROSITE-ProRule" id="PRU00335"/>
    </source>
</evidence>
<evidence type="ECO:0000256" key="2">
    <source>
        <dbReference type="ARBA" id="ARBA00023125"/>
    </source>
</evidence>
<evidence type="ECO:0000256" key="1">
    <source>
        <dbReference type="ARBA" id="ARBA00023015"/>
    </source>
</evidence>
<feature type="domain" description="HTH tetR-type" evidence="5">
    <location>
        <begin position="3"/>
        <end position="63"/>
    </location>
</feature>
<name>A0A8D4VPQ9_9GAMM</name>
<feature type="DNA-binding region" description="H-T-H motif" evidence="4">
    <location>
        <begin position="26"/>
        <end position="45"/>
    </location>
</feature>
<dbReference type="GO" id="GO:0003677">
    <property type="term" value="F:DNA binding"/>
    <property type="evidence" value="ECO:0007669"/>
    <property type="project" value="UniProtKB-UniRule"/>
</dbReference>
<dbReference type="AlphaFoldDB" id="A0A8D4VPQ9"/>
<evidence type="ECO:0000256" key="3">
    <source>
        <dbReference type="ARBA" id="ARBA00023163"/>
    </source>
</evidence>
<evidence type="ECO:0000259" key="5">
    <source>
        <dbReference type="PROSITE" id="PS50977"/>
    </source>
</evidence>
<proteinExistence type="predicted"/>
<dbReference type="EMBL" id="AP019782">
    <property type="protein sequence ID" value="BBL70982.1"/>
    <property type="molecule type" value="Genomic_DNA"/>
</dbReference>
<protein>
    <submittedName>
        <fullName evidence="6">TetR family transcriptional regulator</fullName>
    </submittedName>
</protein>
<gene>
    <name evidence="6" type="ORF">MoryE10_15880</name>
</gene>
<evidence type="ECO:0000313" key="6">
    <source>
        <dbReference type="EMBL" id="BBL70982.1"/>
    </source>
</evidence>
<dbReference type="PANTHER" id="PTHR47506">
    <property type="entry name" value="TRANSCRIPTIONAL REGULATORY PROTEIN"/>
    <property type="match status" value="1"/>
</dbReference>
<dbReference type="Pfam" id="PF00440">
    <property type="entry name" value="TetR_N"/>
    <property type="match status" value="1"/>
</dbReference>
<reference evidence="6" key="1">
    <citation type="submission" date="2019-06" db="EMBL/GenBank/DDBJ databases">
        <title>Complete genome sequence of Methylogaea oryzae strain JCM16910.</title>
        <authorList>
            <person name="Asakawa S."/>
        </authorList>
    </citation>
    <scope>NUCLEOTIDE SEQUENCE</scope>
    <source>
        <strain evidence="6">E10</strain>
    </source>
</reference>
<dbReference type="Proteomes" id="UP000824988">
    <property type="component" value="Chromosome"/>
</dbReference>
<dbReference type="KEGG" id="moz:MoryE10_15880"/>
<dbReference type="RefSeq" id="WP_221048766.1">
    <property type="nucleotide sequence ID" value="NZ_AP019782.1"/>
</dbReference>
<keyword evidence="2 4" id="KW-0238">DNA-binding</keyword>
<keyword evidence="3" id="KW-0804">Transcription</keyword>
<accession>A0A8D4VPQ9</accession>
<dbReference type="InterPro" id="IPR001647">
    <property type="entry name" value="HTH_TetR"/>
</dbReference>